<comment type="caution">
    <text evidence="1">The sequence shown here is derived from an EMBL/GenBank/DDBJ whole genome shotgun (WGS) entry which is preliminary data.</text>
</comment>
<keyword evidence="2" id="KW-1185">Reference proteome</keyword>
<reference evidence="2" key="1">
    <citation type="submission" date="2015-04" db="EMBL/GenBank/DDBJ databases">
        <authorList>
            <person name="Schardt J."/>
            <person name="Mueller-Herbst S."/>
            <person name="Scherer S."/>
            <person name="Huptas C."/>
        </authorList>
    </citation>
    <scope>NUCLEOTIDE SEQUENCE [LARGE SCALE GENOMIC DNA]</scope>
    <source>
        <strain evidence="2">Kiel-L1</strain>
    </source>
</reference>
<dbReference type="RefSeq" id="WP_115753006.1">
    <property type="nucleotide sequence ID" value="NZ_LARY01000002.1"/>
</dbReference>
<proteinExistence type="predicted"/>
<organism evidence="1 2">
    <name type="scientific">Listeria kieliensis</name>
    <dbReference type="NCBI Taxonomy" id="1621700"/>
    <lineage>
        <taxon>Bacteria</taxon>
        <taxon>Bacillati</taxon>
        <taxon>Bacillota</taxon>
        <taxon>Bacilli</taxon>
        <taxon>Bacillales</taxon>
        <taxon>Listeriaceae</taxon>
        <taxon>Listeria</taxon>
    </lineage>
</organism>
<dbReference type="AlphaFoldDB" id="A0A3D8TQ83"/>
<accession>A0A3D8TQ83</accession>
<name>A0A3D8TQ83_9LIST</name>
<dbReference type="EMBL" id="LARY01000002">
    <property type="protein sequence ID" value="RDX00764.1"/>
    <property type="molecule type" value="Genomic_DNA"/>
</dbReference>
<dbReference type="Proteomes" id="UP000257055">
    <property type="component" value="Unassembled WGS sequence"/>
</dbReference>
<sequence length="128" mass="14864">MEIKVQDKIQDSRIVFTSDFGECIATWDDDEEPDPGRKYTVEVNIPKLITFDDVDESEEKHCLLERDQDDHIHIVGILEDYEEDGFAVLRLEESIICFDSKFDEQIDQLHGKFIDLFVPEIKITSVGI</sequence>
<evidence type="ECO:0000313" key="1">
    <source>
        <dbReference type="EMBL" id="RDX00764.1"/>
    </source>
</evidence>
<protein>
    <submittedName>
        <fullName evidence="1">Uncharacterized protein</fullName>
    </submittedName>
</protein>
<evidence type="ECO:0000313" key="2">
    <source>
        <dbReference type="Proteomes" id="UP000257055"/>
    </source>
</evidence>
<gene>
    <name evidence="1" type="ORF">UR08_07215</name>
</gene>